<sequence>MARIVNKEERLNNPLEDLISFPDPITDKEKEDREKALGQQPKDEK</sequence>
<feature type="compositionally biased region" description="Basic and acidic residues" evidence="1">
    <location>
        <begin position="1"/>
        <end position="11"/>
    </location>
</feature>
<dbReference type="AlphaFoldDB" id="A0A1I1E5T7"/>
<organism evidence="2 3">
    <name type="scientific">Fructobacillus durionis</name>
    <dbReference type="NCBI Taxonomy" id="283737"/>
    <lineage>
        <taxon>Bacteria</taxon>
        <taxon>Bacillati</taxon>
        <taxon>Bacillota</taxon>
        <taxon>Bacilli</taxon>
        <taxon>Lactobacillales</taxon>
        <taxon>Lactobacillaceae</taxon>
        <taxon>Fructobacillus</taxon>
    </lineage>
</organism>
<dbReference type="EMBL" id="FOLI01000001">
    <property type="protein sequence ID" value="SFB82521.1"/>
    <property type="molecule type" value="Genomic_DNA"/>
</dbReference>
<evidence type="ECO:0000313" key="2">
    <source>
        <dbReference type="EMBL" id="SFB82521.1"/>
    </source>
</evidence>
<dbReference type="Proteomes" id="UP000199376">
    <property type="component" value="Unassembled WGS sequence"/>
</dbReference>
<accession>A0A1I1E5T7</accession>
<name>A0A1I1E5T7_9LACO</name>
<protein>
    <submittedName>
        <fullName evidence="2">Uncharacterized protein</fullName>
    </submittedName>
</protein>
<reference evidence="3" key="1">
    <citation type="submission" date="2016-10" db="EMBL/GenBank/DDBJ databases">
        <authorList>
            <person name="Varghese N."/>
            <person name="Submissions S."/>
        </authorList>
    </citation>
    <scope>NUCLEOTIDE SEQUENCE [LARGE SCALE GENOMIC DNA]</scope>
    <source>
        <strain evidence="3">DSM 19113</strain>
    </source>
</reference>
<feature type="compositionally biased region" description="Basic and acidic residues" evidence="1">
    <location>
        <begin position="25"/>
        <end position="45"/>
    </location>
</feature>
<evidence type="ECO:0000256" key="1">
    <source>
        <dbReference type="SAM" id="MobiDB-lite"/>
    </source>
</evidence>
<proteinExistence type="predicted"/>
<keyword evidence="3" id="KW-1185">Reference proteome</keyword>
<gene>
    <name evidence="2" type="ORF">SAMN05660453_0318</name>
</gene>
<feature type="region of interest" description="Disordered" evidence="1">
    <location>
        <begin position="1"/>
        <end position="45"/>
    </location>
</feature>
<dbReference type="RefSeq" id="WP_200769351.1">
    <property type="nucleotide sequence ID" value="NZ_FOLI01000001.1"/>
</dbReference>
<evidence type="ECO:0000313" key="3">
    <source>
        <dbReference type="Proteomes" id="UP000199376"/>
    </source>
</evidence>